<dbReference type="InterPro" id="IPR012967">
    <property type="entry name" value="COMT_dimerisation"/>
</dbReference>
<keyword evidence="3" id="KW-0949">S-adenosyl-L-methionine</keyword>
<evidence type="ECO:0000256" key="3">
    <source>
        <dbReference type="ARBA" id="ARBA00022691"/>
    </source>
</evidence>
<dbReference type="GO" id="GO:0032259">
    <property type="term" value="P:methylation"/>
    <property type="evidence" value="ECO:0007669"/>
    <property type="project" value="UniProtKB-KW"/>
</dbReference>
<proteinExistence type="predicted"/>
<keyword evidence="1 6" id="KW-0489">Methyltransferase</keyword>
<dbReference type="InterPro" id="IPR016461">
    <property type="entry name" value="COMT-like"/>
</dbReference>
<dbReference type="CDD" id="cd02440">
    <property type="entry name" value="AdoMet_MTases"/>
    <property type="match status" value="1"/>
</dbReference>
<dbReference type="RefSeq" id="WP_119324002.1">
    <property type="nucleotide sequence ID" value="NZ_AP025739.1"/>
</dbReference>
<dbReference type="PIRSF" id="PIRSF005739">
    <property type="entry name" value="O-mtase"/>
    <property type="match status" value="1"/>
</dbReference>
<dbReference type="KEGG" id="ccot:CCAX7_005970"/>
<dbReference type="Pfam" id="PF00891">
    <property type="entry name" value="Methyltransf_2"/>
    <property type="match status" value="1"/>
</dbReference>
<accession>A0A402D391</accession>
<dbReference type="InterPro" id="IPR036388">
    <property type="entry name" value="WH-like_DNA-bd_sf"/>
</dbReference>
<evidence type="ECO:0000259" key="5">
    <source>
        <dbReference type="Pfam" id="PF08100"/>
    </source>
</evidence>
<keyword evidence="2" id="KW-0808">Transferase</keyword>
<feature type="domain" description="O-methyltransferase dimerisation" evidence="5">
    <location>
        <begin position="21"/>
        <end position="96"/>
    </location>
</feature>
<organism evidence="6 7">
    <name type="scientific">Capsulimonas corticalis</name>
    <dbReference type="NCBI Taxonomy" id="2219043"/>
    <lineage>
        <taxon>Bacteria</taxon>
        <taxon>Bacillati</taxon>
        <taxon>Armatimonadota</taxon>
        <taxon>Armatimonadia</taxon>
        <taxon>Capsulimonadales</taxon>
        <taxon>Capsulimonadaceae</taxon>
        <taxon>Capsulimonas</taxon>
    </lineage>
</organism>
<keyword evidence="7" id="KW-1185">Reference proteome</keyword>
<evidence type="ECO:0000313" key="6">
    <source>
        <dbReference type="EMBL" id="BDI28546.1"/>
    </source>
</evidence>
<dbReference type="AlphaFoldDB" id="A0A402D391"/>
<evidence type="ECO:0000256" key="1">
    <source>
        <dbReference type="ARBA" id="ARBA00022603"/>
    </source>
</evidence>
<feature type="domain" description="O-methyltransferase C-terminal" evidence="4">
    <location>
        <begin position="173"/>
        <end position="323"/>
    </location>
</feature>
<dbReference type="OrthoDB" id="9810615at2"/>
<dbReference type="Proteomes" id="UP000287394">
    <property type="component" value="Chromosome"/>
</dbReference>
<dbReference type="SUPFAM" id="SSF46785">
    <property type="entry name" value="Winged helix' DNA-binding domain"/>
    <property type="match status" value="1"/>
</dbReference>
<dbReference type="InterPro" id="IPR036390">
    <property type="entry name" value="WH_DNA-bd_sf"/>
</dbReference>
<gene>
    <name evidence="6" type="ORF">CCAX7_005970</name>
</gene>
<evidence type="ECO:0000259" key="4">
    <source>
        <dbReference type="Pfam" id="PF00891"/>
    </source>
</evidence>
<evidence type="ECO:0000313" key="7">
    <source>
        <dbReference type="Proteomes" id="UP000287394"/>
    </source>
</evidence>
<dbReference type="PROSITE" id="PS51683">
    <property type="entry name" value="SAM_OMT_II"/>
    <property type="match status" value="1"/>
</dbReference>
<evidence type="ECO:0000256" key="2">
    <source>
        <dbReference type="ARBA" id="ARBA00022679"/>
    </source>
</evidence>
<dbReference type="Pfam" id="PF08100">
    <property type="entry name" value="Dimerisation"/>
    <property type="match status" value="1"/>
</dbReference>
<dbReference type="PANTHER" id="PTHR43712:SF2">
    <property type="entry name" value="O-METHYLTRANSFERASE CICE"/>
    <property type="match status" value="1"/>
</dbReference>
<sequence>MTNDTTLSRPDVNIQRLAQIFWGFAPSLIVETGVRLRIFDILDSGAKTIAEVAEETAASERGLRSLLNALTGLGLLAKTSRERYSLTPESETFLVSTRPGYHGGFIRQVRDSFIPTWMDLAEVVQTGKPRAASMNAEKGGVEFFQNFVEDLFPVSYAAAQAFARSLNLSTRRQTTYALDIACGSGVWGIALAQESEHVRVTGVDWPGVLPVTRRTTEKFHVADQFEFIGGDILEADFGAGYEVATLGHILHSEGEARSRELLKKVYTALAPGGTIAIADMLPNEERTGPPFPLIFSLVMLLGTDAGDTYTFEEIQQWLTEAGFVEARTMPSPSVSPLIVARKPFGA</sequence>
<dbReference type="InterPro" id="IPR001077">
    <property type="entry name" value="COMT_C"/>
</dbReference>
<dbReference type="InterPro" id="IPR029063">
    <property type="entry name" value="SAM-dependent_MTases_sf"/>
</dbReference>
<dbReference type="GO" id="GO:0008171">
    <property type="term" value="F:O-methyltransferase activity"/>
    <property type="evidence" value="ECO:0007669"/>
    <property type="project" value="InterPro"/>
</dbReference>
<dbReference type="PANTHER" id="PTHR43712">
    <property type="entry name" value="PUTATIVE (AFU_ORTHOLOGUE AFUA_4G14580)-RELATED"/>
    <property type="match status" value="1"/>
</dbReference>
<name>A0A402D391_9BACT</name>
<dbReference type="Gene3D" id="3.40.50.150">
    <property type="entry name" value="Vaccinia Virus protein VP39"/>
    <property type="match status" value="1"/>
</dbReference>
<reference evidence="6 7" key="1">
    <citation type="journal article" date="2019" name="Int. J. Syst. Evol. Microbiol.">
        <title>Capsulimonas corticalis gen. nov., sp. nov., an aerobic capsulated bacterium, of a novel bacterial order, Capsulimonadales ord. nov., of the class Armatimonadia of the phylum Armatimonadetes.</title>
        <authorList>
            <person name="Li J."/>
            <person name="Kudo C."/>
            <person name="Tonouchi A."/>
        </authorList>
    </citation>
    <scope>NUCLEOTIDE SEQUENCE [LARGE SCALE GENOMIC DNA]</scope>
    <source>
        <strain evidence="6 7">AX-7</strain>
    </source>
</reference>
<dbReference type="SUPFAM" id="SSF53335">
    <property type="entry name" value="S-adenosyl-L-methionine-dependent methyltransferases"/>
    <property type="match status" value="1"/>
</dbReference>
<protein>
    <submittedName>
        <fullName evidence="6">SAM-dependent methyltransferase</fullName>
    </submittedName>
</protein>
<dbReference type="EMBL" id="AP025739">
    <property type="protein sequence ID" value="BDI28546.1"/>
    <property type="molecule type" value="Genomic_DNA"/>
</dbReference>
<dbReference type="GO" id="GO:0046983">
    <property type="term" value="F:protein dimerization activity"/>
    <property type="evidence" value="ECO:0007669"/>
    <property type="project" value="InterPro"/>
</dbReference>
<dbReference type="Gene3D" id="1.10.10.10">
    <property type="entry name" value="Winged helix-like DNA-binding domain superfamily/Winged helix DNA-binding domain"/>
    <property type="match status" value="1"/>
</dbReference>